<evidence type="ECO:0000256" key="1">
    <source>
        <dbReference type="SAM" id="Phobius"/>
    </source>
</evidence>
<proteinExistence type="predicted"/>
<dbReference type="EMBL" id="CDMY01000313">
    <property type="protein sequence ID" value="CEM01918.1"/>
    <property type="molecule type" value="Genomic_DNA"/>
</dbReference>
<keyword evidence="1" id="KW-1133">Transmembrane helix</keyword>
<dbReference type="Proteomes" id="UP000041254">
    <property type="component" value="Unassembled WGS sequence"/>
</dbReference>
<dbReference type="VEuPathDB" id="CryptoDB:Vbra_13344"/>
<keyword evidence="1" id="KW-0812">Transmembrane</keyword>
<evidence type="ECO:0008006" key="4">
    <source>
        <dbReference type="Google" id="ProtNLM"/>
    </source>
</evidence>
<dbReference type="OMA" id="WMSEDYL"/>
<dbReference type="OrthoDB" id="332935at2759"/>
<dbReference type="PhylomeDB" id="A0A0G4EUE9"/>
<organism evidence="2 3">
    <name type="scientific">Vitrella brassicaformis (strain CCMP3155)</name>
    <dbReference type="NCBI Taxonomy" id="1169540"/>
    <lineage>
        <taxon>Eukaryota</taxon>
        <taxon>Sar</taxon>
        <taxon>Alveolata</taxon>
        <taxon>Colpodellida</taxon>
        <taxon>Vitrellaceae</taxon>
        <taxon>Vitrella</taxon>
    </lineage>
</organism>
<evidence type="ECO:0000313" key="2">
    <source>
        <dbReference type="EMBL" id="CEM01918.1"/>
    </source>
</evidence>
<dbReference type="AlphaFoldDB" id="A0A0G4EUE9"/>
<gene>
    <name evidence="2" type="ORF">Vbra_13344</name>
</gene>
<name>A0A0G4EUE9_VITBC</name>
<protein>
    <recommendedName>
        <fullName evidence="4">General stress protein FMN-binding split barrel domain-containing protein</fullName>
    </recommendedName>
</protein>
<dbReference type="InterPro" id="IPR012349">
    <property type="entry name" value="Split_barrel_FMN-bd"/>
</dbReference>
<keyword evidence="1" id="KW-0472">Membrane</keyword>
<dbReference type="Gene3D" id="2.30.110.10">
    <property type="entry name" value="Electron Transport, Fmn-binding Protein, Chain A"/>
    <property type="match status" value="1"/>
</dbReference>
<evidence type="ECO:0000313" key="3">
    <source>
        <dbReference type="Proteomes" id="UP000041254"/>
    </source>
</evidence>
<feature type="transmembrane region" description="Helical" evidence="1">
    <location>
        <begin position="100"/>
        <end position="118"/>
    </location>
</feature>
<keyword evidence="3" id="KW-1185">Reference proteome</keyword>
<sequence length="337" mass="37035">MICSRAAQRQAARCAAAHSTQPADALMPKMPLRWSWSDRRLCATSARRAAAVDAAATASTAAGGYYPTQGPSPEQLAGFYPRPQGPAAEGERKGWGLSKFLVYVGIHLIPIGGGIYLFHSATTQKEAAEVAETEVALTADSCLREAMQIVKTAATCLCLCPSDDDIQAFEIDPHEPEYRSLSLPEQPVIKGVQNNELMDLFAGERGLVSLPFNFIHFGVSASSDVFRKLKGNNRRITIIYYSDVKHRHLVVHGTAAVIDSKEQRRHYWKRRWGASLTDDDYRLVKVIPDRISLQGKGEGDVQWRLITLRRGREGAGGGVTGATDTGAVLREEWQLEE</sequence>
<accession>A0A0G4EUE9</accession>
<dbReference type="InParanoid" id="A0A0G4EUE9"/>
<dbReference type="SUPFAM" id="SSF50475">
    <property type="entry name" value="FMN-binding split barrel"/>
    <property type="match status" value="1"/>
</dbReference>
<reference evidence="2 3" key="1">
    <citation type="submission" date="2014-11" db="EMBL/GenBank/DDBJ databases">
        <authorList>
            <person name="Zhu J."/>
            <person name="Qi W."/>
            <person name="Song R."/>
        </authorList>
    </citation>
    <scope>NUCLEOTIDE SEQUENCE [LARGE SCALE GENOMIC DNA]</scope>
</reference>